<dbReference type="RefSeq" id="WP_013300548.1">
    <property type="nucleotide sequence ID" value="NC_014414.1"/>
</dbReference>
<dbReference type="InterPro" id="IPR039315">
    <property type="entry name" value="CheW"/>
</dbReference>
<dbReference type="KEGG" id="pbr:PB2503_07594"/>
<sequence>MSEIERDSTNDNVDELVAFRIGDQEYCMDIMLVREIRGWAPATPIPHAPDFVKGIINLRGAVVPIVDLSARLGLGAIEPEARNVIIVADVGQQFVGLLVDAVSDVMTIEKSNIQPTPDVACELAKVFVTGLITFEDRLIRILDANQIMPKAIQGEAA</sequence>
<accession>E0TFX5</accession>
<gene>
    <name evidence="2" type="ordered locus">PB2503_07594</name>
</gene>
<reference evidence="2 3" key="2">
    <citation type="journal article" date="2011" name="J. Bacteriol.">
        <title>Complete genome sequence of strain HTCC2503T of Parvularcula bermudensis, the type species of the order "Parvularculales" in the class Alphaproteobacteria.</title>
        <authorList>
            <person name="Oh H.M."/>
            <person name="Kang I."/>
            <person name="Vergin K.L."/>
            <person name="Kang D."/>
            <person name="Rhee K.H."/>
            <person name="Giovannoni S.J."/>
            <person name="Cho J.C."/>
        </authorList>
    </citation>
    <scope>NUCLEOTIDE SEQUENCE [LARGE SCALE GENOMIC DNA]</scope>
    <source>
        <strain evidence="3">ATCC BAA-594 / HTCC2503 / KCTC 12087</strain>
    </source>
</reference>
<dbReference type="Pfam" id="PF01584">
    <property type="entry name" value="CheW"/>
    <property type="match status" value="1"/>
</dbReference>
<dbReference type="PROSITE" id="PS50851">
    <property type="entry name" value="CHEW"/>
    <property type="match status" value="1"/>
</dbReference>
<protein>
    <submittedName>
        <fullName evidence="2">Chemotaxis protein</fullName>
    </submittedName>
</protein>
<evidence type="ECO:0000259" key="1">
    <source>
        <dbReference type="PROSITE" id="PS50851"/>
    </source>
</evidence>
<dbReference type="STRING" id="314260.PB2503_07594"/>
<organism evidence="2 3">
    <name type="scientific">Parvularcula bermudensis (strain ATCC BAA-594 / HTCC2503 / KCTC 12087)</name>
    <dbReference type="NCBI Taxonomy" id="314260"/>
    <lineage>
        <taxon>Bacteria</taxon>
        <taxon>Pseudomonadati</taxon>
        <taxon>Pseudomonadota</taxon>
        <taxon>Alphaproteobacteria</taxon>
        <taxon>Parvularculales</taxon>
        <taxon>Parvularculaceae</taxon>
        <taxon>Parvularcula</taxon>
    </lineage>
</organism>
<dbReference type="InterPro" id="IPR036061">
    <property type="entry name" value="CheW-like_dom_sf"/>
</dbReference>
<name>E0TFX5_PARBH</name>
<evidence type="ECO:0000313" key="2">
    <source>
        <dbReference type="EMBL" id="ADM09574.1"/>
    </source>
</evidence>
<dbReference type="SMART" id="SM00260">
    <property type="entry name" value="CheW"/>
    <property type="match status" value="1"/>
</dbReference>
<evidence type="ECO:0000313" key="3">
    <source>
        <dbReference type="Proteomes" id="UP000001302"/>
    </source>
</evidence>
<dbReference type="PANTHER" id="PTHR22617">
    <property type="entry name" value="CHEMOTAXIS SENSOR HISTIDINE KINASE-RELATED"/>
    <property type="match status" value="1"/>
</dbReference>
<dbReference type="Gene3D" id="2.40.50.180">
    <property type="entry name" value="CheA-289, Domain 4"/>
    <property type="match status" value="1"/>
</dbReference>
<dbReference type="Proteomes" id="UP000001302">
    <property type="component" value="Chromosome"/>
</dbReference>
<dbReference type="AlphaFoldDB" id="E0TFX5"/>
<dbReference type="eggNOG" id="COG0835">
    <property type="taxonomic scope" value="Bacteria"/>
</dbReference>
<dbReference type="Gene3D" id="2.30.30.40">
    <property type="entry name" value="SH3 Domains"/>
    <property type="match status" value="1"/>
</dbReference>
<reference evidence="3" key="1">
    <citation type="submission" date="2010-08" db="EMBL/GenBank/DDBJ databases">
        <title>Genome sequence of Parvularcula bermudensis HTCC2503.</title>
        <authorList>
            <person name="Kang D.-M."/>
            <person name="Oh H.-M."/>
            <person name="Cho J.-C."/>
        </authorList>
    </citation>
    <scope>NUCLEOTIDE SEQUENCE [LARGE SCALE GENOMIC DNA]</scope>
    <source>
        <strain evidence="3">ATCC BAA-594 / HTCC2503 / KCTC 12087</strain>
    </source>
</reference>
<dbReference type="InterPro" id="IPR002545">
    <property type="entry name" value="CheW-lke_dom"/>
</dbReference>
<feature type="domain" description="CheW-like" evidence="1">
    <location>
        <begin position="13"/>
        <end position="153"/>
    </location>
</feature>
<proteinExistence type="predicted"/>
<dbReference type="GO" id="GO:0007165">
    <property type="term" value="P:signal transduction"/>
    <property type="evidence" value="ECO:0007669"/>
    <property type="project" value="InterPro"/>
</dbReference>
<dbReference type="EMBL" id="CP002156">
    <property type="protein sequence ID" value="ADM09574.1"/>
    <property type="molecule type" value="Genomic_DNA"/>
</dbReference>
<dbReference type="OrthoDB" id="9794382at2"/>
<keyword evidence="3" id="KW-1185">Reference proteome</keyword>
<dbReference type="HOGENOM" id="CLU_048995_3_4_5"/>
<dbReference type="CDD" id="cd00732">
    <property type="entry name" value="CheW"/>
    <property type="match status" value="1"/>
</dbReference>
<dbReference type="SUPFAM" id="SSF50341">
    <property type="entry name" value="CheW-like"/>
    <property type="match status" value="1"/>
</dbReference>
<dbReference type="GO" id="GO:0005829">
    <property type="term" value="C:cytosol"/>
    <property type="evidence" value="ECO:0007669"/>
    <property type="project" value="TreeGrafter"/>
</dbReference>
<dbReference type="PANTHER" id="PTHR22617:SF23">
    <property type="entry name" value="CHEMOTAXIS PROTEIN CHEW"/>
    <property type="match status" value="1"/>
</dbReference>
<dbReference type="GO" id="GO:0006935">
    <property type="term" value="P:chemotaxis"/>
    <property type="evidence" value="ECO:0007669"/>
    <property type="project" value="InterPro"/>
</dbReference>